<organism evidence="2 3">
    <name type="scientific">Ignelater luminosus</name>
    <name type="common">Cucubano</name>
    <name type="synonym">Pyrophorus luminosus</name>
    <dbReference type="NCBI Taxonomy" id="2038154"/>
    <lineage>
        <taxon>Eukaryota</taxon>
        <taxon>Metazoa</taxon>
        <taxon>Ecdysozoa</taxon>
        <taxon>Arthropoda</taxon>
        <taxon>Hexapoda</taxon>
        <taxon>Insecta</taxon>
        <taxon>Pterygota</taxon>
        <taxon>Neoptera</taxon>
        <taxon>Endopterygota</taxon>
        <taxon>Coleoptera</taxon>
        <taxon>Polyphaga</taxon>
        <taxon>Elateriformia</taxon>
        <taxon>Elateroidea</taxon>
        <taxon>Elateridae</taxon>
        <taxon>Agrypninae</taxon>
        <taxon>Pyrophorini</taxon>
        <taxon>Ignelater</taxon>
    </lineage>
</organism>
<keyword evidence="3" id="KW-1185">Reference proteome</keyword>
<dbReference type="OrthoDB" id="10035668at2759"/>
<gene>
    <name evidence="2" type="ORF">ILUMI_14891</name>
</gene>
<evidence type="ECO:0000313" key="3">
    <source>
        <dbReference type="Proteomes" id="UP000801492"/>
    </source>
</evidence>
<dbReference type="Proteomes" id="UP000801492">
    <property type="component" value="Unassembled WGS sequence"/>
</dbReference>
<dbReference type="AlphaFoldDB" id="A0A8K0G7C9"/>
<sequence>MVCHYFKNRKPLAYTAQQLQEAVEAYVKENGLKIPFKNSVPGDDYFVSFKRRQGLSQKKLQAVEVVRKRNVDPFIIAKYFNLLKEVTSNVPPKRIYNIDEMSFSLDRSRVKLVSEKGKTAHRVTAVPGKEHFSVLMGANAAGEKLPPLIIFKRKNWLAKKDDKYLRMSYAAIQSGWMETATLADIRLTLL</sequence>
<reference evidence="2" key="1">
    <citation type="submission" date="2019-08" db="EMBL/GenBank/DDBJ databases">
        <title>The genome of the North American firefly Photinus pyralis.</title>
        <authorList>
            <consortium name="Photinus pyralis genome working group"/>
            <person name="Fallon T.R."/>
            <person name="Sander Lower S.E."/>
            <person name="Weng J.-K."/>
        </authorList>
    </citation>
    <scope>NUCLEOTIDE SEQUENCE</scope>
    <source>
        <strain evidence="2">TRF0915ILg1</strain>
        <tissue evidence="2">Whole body</tissue>
    </source>
</reference>
<name>A0A8K0G7C9_IGNLU</name>
<accession>A0A8K0G7C9</accession>
<proteinExistence type="predicted"/>
<dbReference type="Pfam" id="PF03184">
    <property type="entry name" value="DDE_1"/>
    <property type="match status" value="1"/>
</dbReference>
<evidence type="ECO:0000259" key="1">
    <source>
        <dbReference type="Pfam" id="PF03184"/>
    </source>
</evidence>
<dbReference type="EMBL" id="VTPC01034946">
    <property type="protein sequence ID" value="KAF2891282.1"/>
    <property type="molecule type" value="Genomic_DNA"/>
</dbReference>
<feature type="domain" description="DDE-1" evidence="1">
    <location>
        <begin position="129"/>
        <end position="183"/>
    </location>
</feature>
<protein>
    <recommendedName>
        <fullName evidence="1">DDE-1 domain-containing protein</fullName>
    </recommendedName>
</protein>
<evidence type="ECO:0000313" key="2">
    <source>
        <dbReference type="EMBL" id="KAF2891282.1"/>
    </source>
</evidence>
<comment type="caution">
    <text evidence="2">The sequence shown here is derived from an EMBL/GenBank/DDBJ whole genome shotgun (WGS) entry which is preliminary data.</text>
</comment>
<dbReference type="GO" id="GO:0003676">
    <property type="term" value="F:nucleic acid binding"/>
    <property type="evidence" value="ECO:0007669"/>
    <property type="project" value="InterPro"/>
</dbReference>
<dbReference type="InterPro" id="IPR004875">
    <property type="entry name" value="DDE_SF_endonuclease_dom"/>
</dbReference>